<feature type="region of interest" description="Disordered" evidence="9">
    <location>
        <begin position="352"/>
        <end position="379"/>
    </location>
</feature>
<evidence type="ECO:0000256" key="8">
    <source>
        <dbReference type="ARBA" id="ARBA00023306"/>
    </source>
</evidence>
<dbReference type="PRINTS" id="PR02099">
    <property type="entry name" value="PROTEINIBD2"/>
</dbReference>
<gene>
    <name evidence="10" type="ORF">KASA_0O04092G</name>
</gene>
<keyword evidence="11" id="KW-1185">Reference proteome</keyword>
<organism evidence="10 11">
    <name type="scientific">Maudiozyma saulgeensis</name>
    <dbReference type="NCBI Taxonomy" id="1789683"/>
    <lineage>
        <taxon>Eukaryota</taxon>
        <taxon>Fungi</taxon>
        <taxon>Dikarya</taxon>
        <taxon>Ascomycota</taxon>
        <taxon>Saccharomycotina</taxon>
        <taxon>Saccharomycetes</taxon>
        <taxon>Saccharomycetales</taxon>
        <taxon>Saccharomycetaceae</taxon>
        <taxon>Maudiozyma</taxon>
    </lineage>
</organism>
<dbReference type="EMBL" id="FXLY01000004">
    <property type="protein sequence ID" value="SMN19820.1"/>
    <property type="molecule type" value="Genomic_DNA"/>
</dbReference>
<protein>
    <recommendedName>
        <fullName evidence="3">Protein IBD2</fullName>
    </recommendedName>
</protein>
<feature type="compositionally biased region" description="Basic residues" evidence="9">
    <location>
        <begin position="360"/>
        <end position="379"/>
    </location>
</feature>
<evidence type="ECO:0000256" key="2">
    <source>
        <dbReference type="ARBA" id="ARBA00008285"/>
    </source>
</evidence>
<dbReference type="GO" id="GO:0007094">
    <property type="term" value="P:mitotic spindle assembly checkpoint signaling"/>
    <property type="evidence" value="ECO:0007669"/>
    <property type="project" value="InterPro"/>
</dbReference>
<reference evidence="10 11" key="1">
    <citation type="submission" date="2017-04" db="EMBL/GenBank/DDBJ databases">
        <authorList>
            <person name="Afonso C.L."/>
            <person name="Miller P.J."/>
            <person name="Scott M.A."/>
            <person name="Spackman E."/>
            <person name="Goraichik I."/>
            <person name="Dimitrov K.M."/>
            <person name="Suarez D.L."/>
            <person name="Swayne D.E."/>
        </authorList>
    </citation>
    <scope>NUCLEOTIDE SEQUENCE [LARGE SCALE GENOMIC DNA]</scope>
</reference>
<proteinExistence type="inferred from homology"/>
<evidence type="ECO:0000256" key="3">
    <source>
        <dbReference type="ARBA" id="ARBA00018145"/>
    </source>
</evidence>
<dbReference type="GO" id="GO:0051301">
    <property type="term" value="P:cell division"/>
    <property type="evidence" value="ECO:0007669"/>
    <property type="project" value="UniProtKB-KW"/>
</dbReference>
<evidence type="ECO:0000256" key="7">
    <source>
        <dbReference type="ARBA" id="ARBA00023212"/>
    </source>
</evidence>
<keyword evidence="4" id="KW-0963">Cytoplasm</keyword>
<comment type="subcellular location">
    <subcellularLocation>
        <location evidence="1">Cytoplasm</location>
        <location evidence="1">Cytoskeleton</location>
        <location evidence="1">Spindle pole</location>
    </subcellularLocation>
</comment>
<comment type="similarity">
    <text evidence="2">Belongs to the IBD2 family.</text>
</comment>
<name>A0A1X7R2Y3_9SACH</name>
<evidence type="ECO:0000256" key="5">
    <source>
        <dbReference type="ARBA" id="ARBA00022618"/>
    </source>
</evidence>
<evidence type="ECO:0000256" key="1">
    <source>
        <dbReference type="ARBA" id="ARBA00004647"/>
    </source>
</evidence>
<evidence type="ECO:0000256" key="4">
    <source>
        <dbReference type="ARBA" id="ARBA00022490"/>
    </source>
</evidence>
<accession>A0A1X7R2Y3</accession>
<evidence type="ECO:0000313" key="10">
    <source>
        <dbReference type="EMBL" id="SMN19820.1"/>
    </source>
</evidence>
<keyword evidence="7" id="KW-0206">Cytoskeleton</keyword>
<evidence type="ECO:0000256" key="9">
    <source>
        <dbReference type="SAM" id="MobiDB-lite"/>
    </source>
</evidence>
<dbReference type="Proteomes" id="UP000196158">
    <property type="component" value="Unassembled WGS sequence"/>
</dbReference>
<keyword evidence="5" id="KW-0132">Cell division</keyword>
<evidence type="ECO:0000256" key="6">
    <source>
        <dbReference type="ARBA" id="ARBA00022776"/>
    </source>
</evidence>
<keyword evidence="6" id="KW-0498">Mitosis</keyword>
<evidence type="ECO:0000313" key="11">
    <source>
        <dbReference type="Proteomes" id="UP000196158"/>
    </source>
</evidence>
<dbReference type="GO" id="GO:0000922">
    <property type="term" value="C:spindle pole"/>
    <property type="evidence" value="ECO:0007669"/>
    <property type="project" value="UniProtKB-SubCell"/>
</dbReference>
<dbReference type="OrthoDB" id="4057723at2759"/>
<sequence>MAKGHPANIENGNTSIELVSKDGPIPINIMMQEGVKALTKILSNQLQDGKGFESGDHSMQFVIRNKTDKKTPQSNKGEKVEELEDEDIVEIDNHSNYHVHSNVTGRDLVLDENEVDKFLEEKFPDPELHINGEEAEIIFDYERQGLEDVPEGIGKKISEMIESVLPGSFSTDAHGRLHAVVNGNELNITEEGASDIEPHDLLMDGHADNGAAPTYRMTLDDERGEDPGERVDMIQERMNRLQDPNEAYYDHDHDHNHEDGYCPHHYRQHHHLLNDQQGPSAFRNQHYLDYDYGESQHRTTGNGVQEPPNFAMLLDAKQPMCMFCEYYMVFGEPPKNMIKWYNKTYGYRRMPMNGNANNEHHHHHNHMEHQQNSHRKRSR</sequence>
<keyword evidence="8" id="KW-0131">Cell cycle</keyword>
<dbReference type="AlphaFoldDB" id="A0A1X7R2Y3"/>
<dbReference type="InterPro" id="IPR026231">
    <property type="entry name" value="IBD2"/>
</dbReference>